<protein>
    <submittedName>
        <fullName evidence="5">Protein containing DUF299</fullName>
        <ecNumber evidence="5">2.7.-.-</ecNumber>
    </submittedName>
</protein>
<dbReference type="EMBL" id="AUZX01005753">
    <property type="protein sequence ID" value="EQD66674.1"/>
    <property type="molecule type" value="Genomic_DNA"/>
</dbReference>
<keyword evidence="1" id="KW-0723">Serine/threonine-protein kinase</keyword>
<dbReference type="InterPro" id="IPR005177">
    <property type="entry name" value="Kinase-pyrophosphorylase"/>
</dbReference>
<accession>T1CJ00</accession>
<comment type="caution">
    <text evidence="5">The sequence shown here is derived from an EMBL/GenBank/DDBJ whole genome shotgun (WGS) entry which is preliminary data.</text>
</comment>
<name>T1CJ00_9ZZZZ</name>
<sequence length="185" mass="20420">MLTHLLEGYDVCVHEESCLLLAPRRARWNTVYPGIAAEPRAVGRRTVFFVSDQTGVTAETLGHSLMTQFEGLEFRAVTLPFVSTIDKAEEAVRRIDRTALEDGLRPIVFSTLVHDELRDVVRRSNGLCLDFFAAFVGPLEQELDTRSTHRAGRAHGIADPVVYSTRINATNFALANDDGAGGDYA</sequence>
<reference evidence="5" key="1">
    <citation type="submission" date="2013-08" db="EMBL/GenBank/DDBJ databases">
        <authorList>
            <person name="Mendez C."/>
            <person name="Richter M."/>
            <person name="Ferrer M."/>
            <person name="Sanchez J."/>
        </authorList>
    </citation>
    <scope>NUCLEOTIDE SEQUENCE</scope>
</reference>
<gene>
    <name evidence="5" type="ORF">B1A_08030</name>
</gene>
<evidence type="ECO:0000256" key="2">
    <source>
        <dbReference type="ARBA" id="ARBA00022679"/>
    </source>
</evidence>
<evidence type="ECO:0000256" key="1">
    <source>
        <dbReference type="ARBA" id="ARBA00022527"/>
    </source>
</evidence>
<organism evidence="5">
    <name type="scientific">mine drainage metagenome</name>
    <dbReference type="NCBI Taxonomy" id="410659"/>
    <lineage>
        <taxon>unclassified sequences</taxon>
        <taxon>metagenomes</taxon>
        <taxon>ecological metagenomes</taxon>
    </lineage>
</organism>
<keyword evidence="2 5" id="KW-0808">Transferase</keyword>
<dbReference type="Pfam" id="PF03618">
    <property type="entry name" value="Kinase-PPPase"/>
    <property type="match status" value="1"/>
</dbReference>
<proteinExistence type="predicted"/>
<dbReference type="PANTHER" id="PTHR31756">
    <property type="entry name" value="PYRUVATE, PHOSPHATE DIKINASE REGULATORY PROTEIN 1, CHLOROPLASTIC"/>
    <property type="match status" value="1"/>
</dbReference>
<dbReference type="AlphaFoldDB" id="T1CJ00"/>
<feature type="non-terminal residue" evidence="5">
    <location>
        <position position="185"/>
    </location>
</feature>
<dbReference type="EC" id="2.7.-.-" evidence="5"/>
<dbReference type="GO" id="GO:0004674">
    <property type="term" value="F:protein serine/threonine kinase activity"/>
    <property type="evidence" value="ECO:0007669"/>
    <property type="project" value="UniProtKB-KW"/>
</dbReference>
<keyword evidence="4" id="KW-0418">Kinase</keyword>
<evidence type="ECO:0000256" key="4">
    <source>
        <dbReference type="ARBA" id="ARBA00022777"/>
    </source>
</evidence>
<reference evidence="5" key="2">
    <citation type="journal article" date="2014" name="ISME J.">
        <title>Microbial stratification in low pH oxic and suboxic macroscopic growths along an acid mine drainage.</title>
        <authorList>
            <person name="Mendez-Garcia C."/>
            <person name="Mesa V."/>
            <person name="Sprenger R.R."/>
            <person name="Richter M."/>
            <person name="Diez M.S."/>
            <person name="Solano J."/>
            <person name="Bargiela R."/>
            <person name="Golyshina O.V."/>
            <person name="Manteca A."/>
            <person name="Ramos J.L."/>
            <person name="Gallego J.R."/>
            <person name="Llorente I."/>
            <person name="Martins Dos Santos V.A."/>
            <person name="Jensen O.N."/>
            <person name="Pelaez A.I."/>
            <person name="Sanchez J."/>
            <person name="Ferrer M."/>
        </authorList>
    </citation>
    <scope>NUCLEOTIDE SEQUENCE</scope>
</reference>
<evidence type="ECO:0000313" key="5">
    <source>
        <dbReference type="EMBL" id="EQD66674.1"/>
    </source>
</evidence>
<keyword evidence="3" id="KW-0547">Nucleotide-binding</keyword>
<dbReference type="GO" id="GO:0005524">
    <property type="term" value="F:ATP binding"/>
    <property type="evidence" value="ECO:0007669"/>
    <property type="project" value="InterPro"/>
</dbReference>
<dbReference type="PANTHER" id="PTHR31756:SF3">
    <property type="entry name" value="PYRUVATE, PHOSPHATE DIKINASE REGULATORY PROTEIN 1, CHLOROPLASTIC"/>
    <property type="match status" value="1"/>
</dbReference>
<evidence type="ECO:0000256" key="3">
    <source>
        <dbReference type="ARBA" id="ARBA00022741"/>
    </source>
</evidence>